<accession>A0A9D4RML9</accession>
<organism evidence="1 2">
    <name type="scientific">Dreissena polymorpha</name>
    <name type="common">Zebra mussel</name>
    <name type="synonym">Mytilus polymorpha</name>
    <dbReference type="NCBI Taxonomy" id="45954"/>
    <lineage>
        <taxon>Eukaryota</taxon>
        <taxon>Metazoa</taxon>
        <taxon>Spiralia</taxon>
        <taxon>Lophotrochozoa</taxon>
        <taxon>Mollusca</taxon>
        <taxon>Bivalvia</taxon>
        <taxon>Autobranchia</taxon>
        <taxon>Heteroconchia</taxon>
        <taxon>Euheterodonta</taxon>
        <taxon>Imparidentia</taxon>
        <taxon>Neoheterodontei</taxon>
        <taxon>Myida</taxon>
        <taxon>Dreissenoidea</taxon>
        <taxon>Dreissenidae</taxon>
        <taxon>Dreissena</taxon>
    </lineage>
</organism>
<keyword evidence="2" id="KW-1185">Reference proteome</keyword>
<dbReference type="EMBL" id="JAIWYP010000002">
    <property type="protein sequence ID" value="KAH3872773.1"/>
    <property type="molecule type" value="Genomic_DNA"/>
</dbReference>
<protein>
    <submittedName>
        <fullName evidence="1">Uncharacterized protein</fullName>
    </submittedName>
</protein>
<sequence>MYVYIVKYEKSPLGSKPLRSSLSMNCLNPSRKDSGTKLALTLNPQAVTALRNLTSKPN</sequence>
<name>A0A9D4RML9_DREPO</name>
<dbReference type="Proteomes" id="UP000828390">
    <property type="component" value="Unassembled WGS sequence"/>
</dbReference>
<dbReference type="AlphaFoldDB" id="A0A9D4RML9"/>
<reference evidence="1" key="2">
    <citation type="submission" date="2020-11" db="EMBL/GenBank/DDBJ databases">
        <authorList>
            <person name="McCartney M.A."/>
            <person name="Auch B."/>
            <person name="Kono T."/>
            <person name="Mallez S."/>
            <person name="Becker A."/>
            <person name="Gohl D.M."/>
            <person name="Silverstein K.A.T."/>
            <person name="Koren S."/>
            <person name="Bechman K.B."/>
            <person name="Herman A."/>
            <person name="Abrahante J.E."/>
            <person name="Garbe J."/>
        </authorList>
    </citation>
    <scope>NUCLEOTIDE SEQUENCE</scope>
    <source>
        <strain evidence="1">Duluth1</strain>
        <tissue evidence="1">Whole animal</tissue>
    </source>
</reference>
<reference evidence="1" key="1">
    <citation type="journal article" date="2019" name="bioRxiv">
        <title>The Genome of the Zebra Mussel, Dreissena polymorpha: A Resource for Invasive Species Research.</title>
        <authorList>
            <person name="McCartney M.A."/>
            <person name="Auch B."/>
            <person name="Kono T."/>
            <person name="Mallez S."/>
            <person name="Zhang Y."/>
            <person name="Obille A."/>
            <person name="Becker A."/>
            <person name="Abrahante J.E."/>
            <person name="Garbe J."/>
            <person name="Badalamenti J.P."/>
            <person name="Herman A."/>
            <person name="Mangelson H."/>
            <person name="Liachko I."/>
            <person name="Sullivan S."/>
            <person name="Sone E.D."/>
            <person name="Koren S."/>
            <person name="Silverstein K.A.T."/>
            <person name="Beckman K.B."/>
            <person name="Gohl D.M."/>
        </authorList>
    </citation>
    <scope>NUCLEOTIDE SEQUENCE</scope>
    <source>
        <strain evidence="1">Duluth1</strain>
        <tissue evidence="1">Whole animal</tissue>
    </source>
</reference>
<gene>
    <name evidence="1" type="ORF">DPMN_035996</name>
</gene>
<comment type="caution">
    <text evidence="1">The sequence shown here is derived from an EMBL/GenBank/DDBJ whole genome shotgun (WGS) entry which is preliminary data.</text>
</comment>
<evidence type="ECO:0000313" key="2">
    <source>
        <dbReference type="Proteomes" id="UP000828390"/>
    </source>
</evidence>
<proteinExistence type="predicted"/>
<evidence type="ECO:0000313" key="1">
    <source>
        <dbReference type="EMBL" id="KAH3872773.1"/>
    </source>
</evidence>